<name>A0A1A9VDM1_GLOAU</name>
<protein>
    <submittedName>
        <fullName evidence="1">Uncharacterized protein</fullName>
    </submittedName>
</protein>
<dbReference type="EnsemblMetazoa" id="GAUT033888-RA">
    <property type="protein sequence ID" value="GAUT033888-PA"/>
    <property type="gene ID" value="GAUT033888"/>
</dbReference>
<organism evidence="1 2">
    <name type="scientific">Glossina austeni</name>
    <name type="common">Savannah tsetse fly</name>
    <dbReference type="NCBI Taxonomy" id="7395"/>
    <lineage>
        <taxon>Eukaryota</taxon>
        <taxon>Metazoa</taxon>
        <taxon>Ecdysozoa</taxon>
        <taxon>Arthropoda</taxon>
        <taxon>Hexapoda</taxon>
        <taxon>Insecta</taxon>
        <taxon>Pterygota</taxon>
        <taxon>Neoptera</taxon>
        <taxon>Endopterygota</taxon>
        <taxon>Diptera</taxon>
        <taxon>Brachycera</taxon>
        <taxon>Muscomorpha</taxon>
        <taxon>Hippoboscoidea</taxon>
        <taxon>Glossinidae</taxon>
        <taxon>Glossina</taxon>
    </lineage>
</organism>
<evidence type="ECO:0000313" key="2">
    <source>
        <dbReference type="Proteomes" id="UP000078200"/>
    </source>
</evidence>
<keyword evidence="2" id="KW-1185">Reference proteome</keyword>
<reference evidence="1" key="1">
    <citation type="submission" date="2020-05" db="UniProtKB">
        <authorList>
            <consortium name="EnsemblMetazoa"/>
        </authorList>
    </citation>
    <scope>IDENTIFICATION</scope>
    <source>
        <strain evidence="1">TTRI</strain>
    </source>
</reference>
<accession>A0A1A9VDM1</accession>
<evidence type="ECO:0000313" key="1">
    <source>
        <dbReference type="EnsemblMetazoa" id="GAUT033888-PA"/>
    </source>
</evidence>
<dbReference type="AlphaFoldDB" id="A0A1A9VDM1"/>
<dbReference type="VEuPathDB" id="VectorBase:GAUT033888"/>
<proteinExistence type="predicted"/>
<sequence>MKGGERKSSLQCDDLSLYNFVTRPTLVSGSDTEKKMSLANCGTPPSPAVSTLAPASFNGSNSKPVQKRIGEFF</sequence>
<dbReference type="Proteomes" id="UP000078200">
    <property type="component" value="Unassembled WGS sequence"/>
</dbReference>